<dbReference type="EMBL" id="ML977313">
    <property type="protein sequence ID" value="KAF2121002.1"/>
    <property type="molecule type" value="Genomic_DNA"/>
</dbReference>
<dbReference type="AlphaFoldDB" id="A0A6A5ZN08"/>
<protein>
    <submittedName>
        <fullName evidence="1">Uncharacterized protein</fullName>
    </submittedName>
</protein>
<reference evidence="1" key="1">
    <citation type="journal article" date="2020" name="Stud. Mycol.">
        <title>101 Dothideomycetes genomes: a test case for predicting lifestyles and emergence of pathogens.</title>
        <authorList>
            <person name="Haridas S."/>
            <person name="Albert R."/>
            <person name="Binder M."/>
            <person name="Bloem J."/>
            <person name="Labutti K."/>
            <person name="Salamov A."/>
            <person name="Andreopoulos B."/>
            <person name="Baker S."/>
            <person name="Barry K."/>
            <person name="Bills G."/>
            <person name="Bluhm B."/>
            <person name="Cannon C."/>
            <person name="Castanera R."/>
            <person name="Culley D."/>
            <person name="Daum C."/>
            <person name="Ezra D."/>
            <person name="Gonzalez J."/>
            <person name="Henrissat B."/>
            <person name="Kuo A."/>
            <person name="Liang C."/>
            <person name="Lipzen A."/>
            <person name="Lutzoni F."/>
            <person name="Magnuson J."/>
            <person name="Mondo S."/>
            <person name="Nolan M."/>
            <person name="Ohm R."/>
            <person name="Pangilinan J."/>
            <person name="Park H.-J."/>
            <person name="Ramirez L."/>
            <person name="Alfaro M."/>
            <person name="Sun H."/>
            <person name="Tritt A."/>
            <person name="Yoshinaga Y."/>
            <person name="Zwiers L.-H."/>
            <person name="Turgeon B."/>
            <person name="Goodwin S."/>
            <person name="Spatafora J."/>
            <person name="Crous P."/>
            <person name="Grigoriev I."/>
        </authorList>
    </citation>
    <scope>NUCLEOTIDE SEQUENCE</scope>
    <source>
        <strain evidence="1">CBS 627.86</strain>
    </source>
</reference>
<organism evidence="1 2">
    <name type="scientific">Lophiotrema nucula</name>
    <dbReference type="NCBI Taxonomy" id="690887"/>
    <lineage>
        <taxon>Eukaryota</taxon>
        <taxon>Fungi</taxon>
        <taxon>Dikarya</taxon>
        <taxon>Ascomycota</taxon>
        <taxon>Pezizomycotina</taxon>
        <taxon>Dothideomycetes</taxon>
        <taxon>Pleosporomycetidae</taxon>
        <taxon>Pleosporales</taxon>
        <taxon>Lophiotremataceae</taxon>
        <taxon>Lophiotrema</taxon>
    </lineage>
</organism>
<name>A0A6A5ZN08_9PLEO</name>
<dbReference type="Proteomes" id="UP000799770">
    <property type="component" value="Unassembled WGS sequence"/>
</dbReference>
<evidence type="ECO:0000313" key="1">
    <source>
        <dbReference type="EMBL" id="KAF2121002.1"/>
    </source>
</evidence>
<accession>A0A6A5ZN08</accession>
<dbReference type="OrthoDB" id="412788at2759"/>
<keyword evidence="2" id="KW-1185">Reference proteome</keyword>
<sequence length="120" mass="14253">MDEGTTYSDIRYIKPLAKWDEIKPFQIIGRRPPGQPRDNLEFESHRMSITDIRTVIEPFSLDIHGFQWLKHDHAFSPTSDPSIDEHIRSLEARLKELLDVEDVFTFQYQFRKAQHDREPS</sequence>
<evidence type="ECO:0000313" key="2">
    <source>
        <dbReference type="Proteomes" id="UP000799770"/>
    </source>
</evidence>
<proteinExistence type="predicted"/>
<gene>
    <name evidence="1" type="ORF">BDV96DRAFT_641639</name>
</gene>